<dbReference type="InterPro" id="IPR000524">
    <property type="entry name" value="Tscrpt_reg_HTH_GntR"/>
</dbReference>
<dbReference type="PROSITE" id="PS50949">
    <property type="entry name" value="HTH_GNTR"/>
    <property type="match status" value="1"/>
</dbReference>
<dbReference type="OrthoDB" id="162505at2"/>
<reference evidence="5" key="2">
    <citation type="submission" date="2020-09" db="EMBL/GenBank/DDBJ databases">
        <authorList>
            <person name="Sun Q."/>
            <person name="Zhou Y."/>
        </authorList>
    </citation>
    <scope>NUCLEOTIDE SEQUENCE</scope>
    <source>
        <strain evidence="5">CGMCC 1.15360</strain>
    </source>
</reference>
<dbReference type="InterPro" id="IPR036390">
    <property type="entry name" value="WH_DNA-bd_sf"/>
</dbReference>
<sequence length="133" mass="14274">MPKATGPQATRPVYLKLRDEIVAAILTGRFAEGDLLPSVRAFAAEHGANPLTVAKAYQQFQDDGHIAVRRGIGVELLPGARAALLSAERAQFLTDDWPAIRQRMALLDLDPAELMANVEAADAGRSAEIATQN</sequence>
<reference evidence="5" key="1">
    <citation type="journal article" date="2014" name="Int. J. Syst. Evol. Microbiol.">
        <title>Complete genome sequence of Corynebacterium casei LMG S-19264T (=DSM 44701T), isolated from a smear-ripened cheese.</title>
        <authorList>
            <consortium name="US DOE Joint Genome Institute (JGI-PGF)"/>
            <person name="Walter F."/>
            <person name="Albersmeier A."/>
            <person name="Kalinowski J."/>
            <person name="Ruckert C."/>
        </authorList>
    </citation>
    <scope>NUCLEOTIDE SEQUENCE</scope>
    <source>
        <strain evidence="5">CGMCC 1.15360</strain>
    </source>
</reference>
<evidence type="ECO:0000256" key="1">
    <source>
        <dbReference type="ARBA" id="ARBA00023015"/>
    </source>
</evidence>
<keyword evidence="6" id="KW-1185">Reference proteome</keyword>
<proteinExistence type="predicted"/>
<evidence type="ECO:0000256" key="2">
    <source>
        <dbReference type="ARBA" id="ARBA00023125"/>
    </source>
</evidence>
<dbReference type="AlphaFoldDB" id="A0A916YUP2"/>
<dbReference type="GO" id="GO:0003677">
    <property type="term" value="F:DNA binding"/>
    <property type="evidence" value="ECO:0007669"/>
    <property type="project" value="UniProtKB-KW"/>
</dbReference>
<keyword evidence="3" id="KW-0804">Transcription</keyword>
<dbReference type="RefSeq" id="WP_066773698.1">
    <property type="nucleotide sequence ID" value="NZ_BMIP01000001.1"/>
</dbReference>
<accession>A0A916YUP2</accession>
<organism evidence="5 6">
    <name type="scientific">Croceicoccus mobilis</name>
    <dbReference type="NCBI Taxonomy" id="1703339"/>
    <lineage>
        <taxon>Bacteria</taxon>
        <taxon>Pseudomonadati</taxon>
        <taxon>Pseudomonadota</taxon>
        <taxon>Alphaproteobacteria</taxon>
        <taxon>Sphingomonadales</taxon>
        <taxon>Erythrobacteraceae</taxon>
        <taxon>Croceicoccus</taxon>
    </lineage>
</organism>
<feature type="domain" description="HTH gntR-type" evidence="4">
    <location>
        <begin position="11"/>
        <end position="79"/>
    </location>
</feature>
<evidence type="ECO:0000313" key="6">
    <source>
        <dbReference type="Proteomes" id="UP000612349"/>
    </source>
</evidence>
<dbReference type="Pfam" id="PF00392">
    <property type="entry name" value="GntR"/>
    <property type="match status" value="1"/>
</dbReference>
<dbReference type="SUPFAM" id="SSF46785">
    <property type="entry name" value="Winged helix' DNA-binding domain"/>
    <property type="match status" value="1"/>
</dbReference>
<keyword evidence="1" id="KW-0805">Transcription regulation</keyword>
<keyword evidence="2" id="KW-0238">DNA-binding</keyword>
<evidence type="ECO:0000256" key="3">
    <source>
        <dbReference type="ARBA" id="ARBA00023163"/>
    </source>
</evidence>
<dbReference type="Proteomes" id="UP000612349">
    <property type="component" value="Unassembled WGS sequence"/>
</dbReference>
<evidence type="ECO:0000313" key="5">
    <source>
        <dbReference type="EMBL" id="GGD61268.1"/>
    </source>
</evidence>
<gene>
    <name evidence="5" type="ORF">GCM10010990_08460</name>
</gene>
<dbReference type="InterPro" id="IPR036388">
    <property type="entry name" value="WH-like_DNA-bd_sf"/>
</dbReference>
<dbReference type="SMART" id="SM00345">
    <property type="entry name" value="HTH_GNTR"/>
    <property type="match status" value="1"/>
</dbReference>
<protein>
    <submittedName>
        <fullName evidence="5">GntR family transcriptional regulator</fullName>
    </submittedName>
</protein>
<evidence type="ECO:0000259" key="4">
    <source>
        <dbReference type="PROSITE" id="PS50949"/>
    </source>
</evidence>
<dbReference type="PANTHER" id="PTHR38445">
    <property type="entry name" value="HTH-TYPE TRANSCRIPTIONAL REPRESSOR YTRA"/>
    <property type="match status" value="1"/>
</dbReference>
<dbReference type="Gene3D" id="6.10.250.1220">
    <property type="match status" value="1"/>
</dbReference>
<dbReference type="CDD" id="cd07377">
    <property type="entry name" value="WHTH_GntR"/>
    <property type="match status" value="1"/>
</dbReference>
<name>A0A916YUP2_9SPHN</name>
<comment type="caution">
    <text evidence="5">The sequence shown here is derived from an EMBL/GenBank/DDBJ whole genome shotgun (WGS) entry which is preliminary data.</text>
</comment>
<dbReference type="EMBL" id="BMIP01000001">
    <property type="protein sequence ID" value="GGD61268.1"/>
    <property type="molecule type" value="Genomic_DNA"/>
</dbReference>
<dbReference type="PANTHER" id="PTHR38445:SF10">
    <property type="entry name" value="GNTR-FAMILY TRANSCRIPTIONAL REGULATOR"/>
    <property type="match status" value="1"/>
</dbReference>
<dbReference type="GO" id="GO:0003700">
    <property type="term" value="F:DNA-binding transcription factor activity"/>
    <property type="evidence" value="ECO:0007669"/>
    <property type="project" value="InterPro"/>
</dbReference>
<dbReference type="Gene3D" id="1.10.10.10">
    <property type="entry name" value="Winged helix-like DNA-binding domain superfamily/Winged helix DNA-binding domain"/>
    <property type="match status" value="1"/>
</dbReference>